<name>A0A8S5SCN5_9CAUD</name>
<feature type="region of interest" description="Disordered" evidence="1">
    <location>
        <begin position="1"/>
        <end position="44"/>
    </location>
</feature>
<sequence>MMEFLKTKFNLQQFAEDGGQESQSGSENAEEPTTEPEEDKPFKSFATEKEFNSFLDSTVDKRLEKALAKARAKWESEGAEKKKISDMNEDEKQAYKFKKQAEALQAKEKELTIRENKANVVTKLGEDGLPTELAGLFRLESTETLKDQYKSMATVFRNAVDKQTQINLAKSAGAPGAGAQDKPVESEGSKLANAKNGERERAKKLAESFWK</sequence>
<evidence type="ECO:0000313" key="2">
    <source>
        <dbReference type="EMBL" id="DAF48796.1"/>
    </source>
</evidence>
<protein>
    <submittedName>
        <fullName evidence="2">Capsid scaffolding protein</fullName>
    </submittedName>
</protein>
<feature type="compositionally biased region" description="Acidic residues" evidence="1">
    <location>
        <begin position="28"/>
        <end position="38"/>
    </location>
</feature>
<organism evidence="2">
    <name type="scientific">Myoviridae sp. ctfWc3</name>
    <dbReference type="NCBI Taxonomy" id="2827697"/>
    <lineage>
        <taxon>Viruses</taxon>
        <taxon>Duplodnaviria</taxon>
        <taxon>Heunggongvirae</taxon>
        <taxon>Uroviricota</taxon>
        <taxon>Caudoviricetes</taxon>
    </lineage>
</organism>
<dbReference type="InterPro" id="IPR025580">
    <property type="entry name" value="Gp46"/>
</dbReference>
<feature type="region of interest" description="Disordered" evidence="1">
    <location>
        <begin position="171"/>
        <end position="211"/>
    </location>
</feature>
<feature type="compositionally biased region" description="Basic and acidic residues" evidence="1">
    <location>
        <begin position="196"/>
        <end position="211"/>
    </location>
</feature>
<accession>A0A8S5SCN5</accession>
<reference evidence="2" key="1">
    <citation type="journal article" date="2021" name="Proc. Natl. Acad. Sci. U.S.A.">
        <title>A Catalog of Tens of Thousands of Viruses from Human Metagenomes Reveals Hidden Associations with Chronic Diseases.</title>
        <authorList>
            <person name="Tisza M.J."/>
            <person name="Buck C.B."/>
        </authorList>
    </citation>
    <scope>NUCLEOTIDE SEQUENCE</scope>
    <source>
        <strain evidence="2">CtfWc3</strain>
    </source>
</reference>
<evidence type="ECO:0000256" key="1">
    <source>
        <dbReference type="SAM" id="MobiDB-lite"/>
    </source>
</evidence>
<dbReference type="Pfam" id="PF14265">
    <property type="entry name" value="DUF4355"/>
    <property type="match status" value="1"/>
</dbReference>
<proteinExistence type="predicted"/>
<dbReference type="EMBL" id="BK032574">
    <property type="protein sequence ID" value="DAF48796.1"/>
    <property type="molecule type" value="Genomic_DNA"/>
</dbReference>